<protein>
    <submittedName>
        <fullName evidence="1">Uncharacterized protein</fullName>
    </submittedName>
</protein>
<dbReference type="PROSITE" id="PS51257">
    <property type="entry name" value="PROKAR_LIPOPROTEIN"/>
    <property type="match status" value="1"/>
</dbReference>
<evidence type="ECO:0000313" key="1">
    <source>
        <dbReference type="EMBL" id="WQD39143.1"/>
    </source>
</evidence>
<proteinExistence type="predicted"/>
<dbReference type="Proteomes" id="UP001325680">
    <property type="component" value="Chromosome"/>
</dbReference>
<gene>
    <name evidence="1" type="ORF">U0035_03145</name>
</gene>
<accession>A0ABZ0W785</accession>
<evidence type="ECO:0000313" key="2">
    <source>
        <dbReference type="Proteomes" id="UP001325680"/>
    </source>
</evidence>
<keyword evidence="2" id="KW-1185">Reference proteome</keyword>
<dbReference type="EMBL" id="CP139960">
    <property type="protein sequence ID" value="WQD39143.1"/>
    <property type="molecule type" value="Genomic_DNA"/>
</dbReference>
<name>A0ABZ0W785_9BACT</name>
<organism evidence="1 2">
    <name type="scientific">Niabella yanshanensis</name>
    <dbReference type="NCBI Taxonomy" id="577386"/>
    <lineage>
        <taxon>Bacteria</taxon>
        <taxon>Pseudomonadati</taxon>
        <taxon>Bacteroidota</taxon>
        <taxon>Chitinophagia</taxon>
        <taxon>Chitinophagales</taxon>
        <taxon>Chitinophagaceae</taxon>
        <taxon>Niabella</taxon>
    </lineage>
</organism>
<reference evidence="1 2" key="1">
    <citation type="submission" date="2023-12" db="EMBL/GenBank/DDBJ databases">
        <title>Genome sequencing and assembly of bacterial species from a model synthetic community.</title>
        <authorList>
            <person name="Hogle S.L."/>
        </authorList>
    </citation>
    <scope>NUCLEOTIDE SEQUENCE [LARGE SCALE GENOMIC DNA]</scope>
    <source>
        <strain evidence="1 2">HAMBI_3031</strain>
    </source>
</reference>
<dbReference type="RefSeq" id="WP_162818003.1">
    <property type="nucleotide sequence ID" value="NZ_CP139960.1"/>
</dbReference>
<sequence length="155" mass="16871">MKYPISQLIILIAFAAASCQRKSTPASNTDVILSISTVCGWCTGGDSLVINASQSVYQYSPSCDPAQAATTTAATDKKIWNELLSLFDKTQFEKININLCNVCADGCDVRVTVKDKNYIHSISYGGSDNQAVSAVRPFLEKLEALSAVYKKEFKK</sequence>